<dbReference type="AlphaFoldDB" id="A0A4P9WB43"/>
<dbReference type="Gene3D" id="3.40.50.1000">
    <property type="entry name" value="HAD superfamily/HAD-like"/>
    <property type="match status" value="1"/>
</dbReference>
<dbReference type="OrthoDB" id="10251048at2759"/>
<organism evidence="1 2">
    <name type="scientific">Blyttiomyces helicus</name>
    <dbReference type="NCBI Taxonomy" id="388810"/>
    <lineage>
        <taxon>Eukaryota</taxon>
        <taxon>Fungi</taxon>
        <taxon>Fungi incertae sedis</taxon>
        <taxon>Chytridiomycota</taxon>
        <taxon>Chytridiomycota incertae sedis</taxon>
        <taxon>Chytridiomycetes</taxon>
        <taxon>Chytridiomycetes incertae sedis</taxon>
        <taxon>Blyttiomyces</taxon>
    </lineage>
</organism>
<dbReference type="EMBL" id="KZ997386">
    <property type="protein sequence ID" value="RKO87486.1"/>
    <property type="molecule type" value="Genomic_DNA"/>
</dbReference>
<name>A0A4P9WB43_9FUNG</name>
<keyword evidence="2" id="KW-1185">Reference proteome</keyword>
<dbReference type="Proteomes" id="UP000269721">
    <property type="component" value="Unassembled WGS sequence"/>
</dbReference>
<evidence type="ECO:0000313" key="2">
    <source>
        <dbReference type="Proteomes" id="UP000269721"/>
    </source>
</evidence>
<accession>A0A4P9WB43</accession>
<gene>
    <name evidence="1" type="ORF">BDK51DRAFT_26793</name>
</gene>
<evidence type="ECO:0000313" key="1">
    <source>
        <dbReference type="EMBL" id="RKO87486.1"/>
    </source>
</evidence>
<reference evidence="2" key="1">
    <citation type="journal article" date="2018" name="Nat. Microbiol.">
        <title>Leveraging single-cell genomics to expand the fungal tree of life.</title>
        <authorList>
            <person name="Ahrendt S.R."/>
            <person name="Quandt C.A."/>
            <person name="Ciobanu D."/>
            <person name="Clum A."/>
            <person name="Salamov A."/>
            <person name="Andreopoulos B."/>
            <person name="Cheng J.F."/>
            <person name="Woyke T."/>
            <person name="Pelin A."/>
            <person name="Henrissat B."/>
            <person name="Reynolds N.K."/>
            <person name="Benny G.L."/>
            <person name="Smith M.E."/>
            <person name="James T.Y."/>
            <person name="Grigoriev I.V."/>
        </authorList>
    </citation>
    <scope>NUCLEOTIDE SEQUENCE [LARGE SCALE GENOMIC DNA]</scope>
</reference>
<protein>
    <submittedName>
        <fullName evidence="1">Uncharacterized protein</fullName>
    </submittedName>
</protein>
<dbReference type="InterPro" id="IPR023214">
    <property type="entry name" value="HAD_sf"/>
</dbReference>
<dbReference type="InterPro" id="IPR006357">
    <property type="entry name" value="HAD-SF_hydro_IIA"/>
</dbReference>
<dbReference type="Pfam" id="PF13344">
    <property type="entry name" value="Hydrolase_6"/>
    <property type="match status" value="1"/>
</dbReference>
<sequence>MLPILRCRPTLPTRALAPFSRPLRLKSSTPIPDPSKIGVAFDIDGGGVTESVKAVELSSKLGAEFHPDQVVLAHSPMQSLTKTYADVPVLVLGKEECKGVALEYGFRKPCSPSEVLAWNPSMAPFSVASDKKARECECLGGNVRKEGGGGGGV</sequence>
<proteinExistence type="predicted"/>